<accession>A0A6J1NAT2</accession>
<feature type="region of interest" description="Disordered" evidence="12">
    <location>
        <begin position="498"/>
        <end position="532"/>
    </location>
</feature>
<dbReference type="GeneID" id="112047296"/>
<feature type="compositionally biased region" description="Basic and acidic residues" evidence="12">
    <location>
        <begin position="510"/>
        <end position="532"/>
    </location>
</feature>
<feature type="compositionally biased region" description="Basic and acidic residues" evidence="12">
    <location>
        <begin position="278"/>
        <end position="288"/>
    </location>
</feature>
<dbReference type="AlphaFoldDB" id="A0A6J1NAT2"/>
<feature type="region of interest" description="Disordered" evidence="12">
    <location>
        <begin position="729"/>
        <end position="831"/>
    </location>
</feature>
<keyword evidence="4" id="KW-0963">Cytoplasm</keyword>
<dbReference type="Pfam" id="PF25977">
    <property type="entry name" value="DZIP1"/>
    <property type="match status" value="1"/>
</dbReference>
<evidence type="ECO:0000256" key="9">
    <source>
        <dbReference type="ARBA" id="ARBA00023212"/>
    </source>
</evidence>
<evidence type="ECO:0000313" key="15">
    <source>
        <dbReference type="RefSeq" id="XP_023940136.2"/>
    </source>
</evidence>
<feature type="compositionally biased region" description="Basic and acidic residues" evidence="12">
    <location>
        <begin position="458"/>
        <end position="475"/>
    </location>
</feature>
<dbReference type="Proteomes" id="UP001652582">
    <property type="component" value="Chromosome 4"/>
</dbReference>
<dbReference type="InterPro" id="IPR032714">
    <property type="entry name" value="DZIP1_N"/>
</dbReference>
<dbReference type="GO" id="GO:0008270">
    <property type="term" value="F:zinc ion binding"/>
    <property type="evidence" value="ECO:0007669"/>
    <property type="project" value="UniProtKB-KW"/>
</dbReference>
<comment type="subcellular location">
    <subcellularLocation>
        <location evidence="2">Cytoplasm</location>
        <location evidence="2">Cytoskeleton</location>
        <location evidence="2">Cilium basal body</location>
    </subcellularLocation>
    <subcellularLocation>
        <location evidence="1">Cytoplasm</location>
        <location evidence="1">Cytoskeleton</location>
        <location evidence="1">Microtubule organizing center</location>
        <location evidence="1">Centrosome</location>
        <location evidence="1">Centriole</location>
    </subcellularLocation>
</comment>
<dbReference type="GO" id="GO:0060271">
    <property type="term" value="P:cilium assembly"/>
    <property type="evidence" value="ECO:0007669"/>
    <property type="project" value="TreeGrafter"/>
</dbReference>
<keyword evidence="7" id="KW-0862">Zinc</keyword>
<feature type="compositionally biased region" description="Basic and acidic residues" evidence="12">
    <location>
        <begin position="560"/>
        <end position="569"/>
    </location>
</feature>
<feature type="region of interest" description="Disordered" evidence="12">
    <location>
        <begin position="552"/>
        <end position="587"/>
    </location>
</feature>
<feature type="region of interest" description="Disordered" evidence="12">
    <location>
        <begin position="435"/>
        <end position="482"/>
    </location>
</feature>
<dbReference type="InterPro" id="IPR058883">
    <property type="entry name" value="DZIP1_dom"/>
</dbReference>
<dbReference type="PANTHER" id="PTHR21502">
    <property type="entry name" value="ZINC FINGER PROTEIN DZIP1"/>
    <property type="match status" value="1"/>
</dbReference>
<dbReference type="InterPro" id="IPR013087">
    <property type="entry name" value="Znf_C2H2_type"/>
</dbReference>
<keyword evidence="9" id="KW-0206">Cytoskeleton</keyword>
<dbReference type="RefSeq" id="XP_023940136.2">
    <property type="nucleotide sequence ID" value="XM_024084368.2"/>
</dbReference>
<dbReference type="GO" id="GO:0005737">
    <property type="term" value="C:cytoplasm"/>
    <property type="evidence" value="ECO:0007669"/>
    <property type="project" value="TreeGrafter"/>
</dbReference>
<keyword evidence="6" id="KW-0863">Zinc-finger</keyword>
<evidence type="ECO:0000256" key="2">
    <source>
        <dbReference type="ARBA" id="ARBA00004120"/>
    </source>
</evidence>
<dbReference type="PANTHER" id="PTHR21502:SF3">
    <property type="entry name" value="CILIUM ASSEMBLY PROTEIN DZIP1L"/>
    <property type="match status" value="1"/>
</dbReference>
<evidence type="ECO:0000256" key="11">
    <source>
        <dbReference type="SAM" id="Coils"/>
    </source>
</evidence>
<feature type="compositionally biased region" description="Basic and acidic residues" evidence="12">
    <location>
        <begin position="808"/>
        <end position="826"/>
    </location>
</feature>
<evidence type="ECO:0000256" key="10">
    <source>
        <dbReference type="ARBA" id="ARBA00023273"/>
    </source>
</evidence>
<evidence type="ECO:0000259" key="13">
    <source>
        <dbReference type="PROSITE" id="PS00028"/>
    </source>
</evidence>
<gene>
    <name evidence="15" type="primary">LOC112047296</name>
</gene>
<comment type="similarity">
    <text evidence="3">Belongs to the DZIP C2H2-type zinc-finger protein family.</text>
</comment>
<evidence type="ECO:0000256" key="6">
    <source>
        <dbReference type="ARBA" id="ARBA00022771"/>
    </source>
</evidence>
<name>A0A6J1NAT2_BICAN</name>
<feature type="compositionally biased region" description="Polar residues" evidence="12">
    <location>
        <begin position="794"/>
        <end position="804"/>
    </location>
</feature>
<proteinExistence type="inferred from homology"/>
<keyword evidence="10" id="KW-0966">Cell projection</keyword>
<dbReference type="GO" id="GO:0005814">
    <property type="term" value="C:centriole"/>
    <property type="evidence" value="ECO:0007669"/>
    <property type="project" value="UniProtKB-SubCell"/>
</dbReference>
<evidence type="ECO:0000256" key="1">
    <source>
        <dbReference type="ARBA" id="ARBA00004114"/>
    </source>
</evidence>
<evidence type="ECO:0000256" key="7">
    <source>
        <dbReference type="ARBA" id="ARBA00022833"/>
    </source>
</evidence>
<feature type="coiled-coil region" evidence="11">
    <location>
        <begin position="109"/>
        <end position="139"/>
    </location>
</feature>
<dbReference type="GO" id="GO:0036064">
    <property type="term" value="C:ciliary basal body"/>
    <property type="evidence" value="ECO:0007669"/>
    <property type="project" value="TreeGrafter"/>
</dbReference>
<evidence type="ECO:0000313" key="14">
    <source>
        <dbReference type="Proteomes" id="UP001652582"/>
    </source>
</evidence>
<evidence type="ECO:0000256" key="3">
    <source>
        <dbReference type="ARBA" id="ARBA00009131"/>
    </source>
</evidence>
<evidence type="ECO:0000256" key="12">
    <source>
        <dbReference type="SAM" id="MobiDB-lite"/>
    </source>
</evidence>
<evidence type="ECO:0000256" key="4">
    <source>
        <dbReference type="ARBA" id="ARBA00022490"/>
    </source>
</evidence>
<dbReference type="Pfam" id="PF13815">
    <property type="entry name" value="Dzip-like_N"/>
    <property type="match status" value="1"/>
</dbReference>
<keyword evidence="14" id="KW-1185">Reference proteome</keyword>
<feature type="region of interest" description="Disordered" evidence="12">
    <location>
        <begin position="267"/>
        <end position="288"/>
    </location>
</feature>
<dbReference type="PROSITE" id="PS00028">
    <property type="entry name" value="ZINC_FINGER_C2H2_1"/>
    <property type="match status" value="1"/>
</dbReference>
<keyword evidence="8 11" id="KW-0175">Coiled coil</keyword>
<feature type="compositionally biased region" description="Low complexity" evidence="12">
    <location>
        <begin position="498"/>
        <end position="509"/>
    </location>
</feature>
<evidence type="ECO:0000256" key="8">
    <source>
        <dbReference type="ARBA" id="ARBA00023054"/>
    </source>
</evidence>
<keyword evidence="5" id="KW-0479">Metal-binding</keyword>
<organism evidence="14 15">
    <name type="scientific">Bicyclus anynana</name>
    <name type="common">Squinting bush brown butterfly</name>
    <dbReference type="NCBI Taxonomy" id="110368"/>
    <lineage>
        <taxon>Eukaryota</taxon>
        <taxon>Metazoa</taxon>
        <taxon>Ecdysozoa</taxon>
        <taxon>Arthropoda</taxon>
        <taxon>Hexapoda</taxon>
        <taxon>Insecta</taxon>
        <taxon>Pterygota</taxon>
        <taxon>Neoptera</taxon>
        <taxon>Endopterygota</taxon>
        <taxon>Lepidoptera</taxon>
        <taxon>Glossata</taxon>
        <taxon>Ditrysia</taxon>
        <taxon>Papilionoidea</taxon>
        <taxon>Nymphalidae</taxon>
        <taxon>Satyrinae</taxon>
        <taxon>Satyrini</taxon>
        <taxon>Mycalesina</taxon>
        <taxon>Bicyclus</taxon>
    </lineage>
</organism>
<dbReference type="OrthoDB" id="515971at2759"/>
<dbReference type="InterPro" id="IPR051241">
    <property type="entry name" value="DZIP_RILPL"/>
</dbReference>
<evidence type="ECO:0000256" key="5">
    <source>
        <dbReference type="ARBA" id="ARBA00022723"/>
    </source>
</evidence>
<dbReference type="KEGG" id="bany:112047296"/>
<protein>
    <submittedName>
        <fullName evidence="15">Cilium assembly protein DZIP1</fullName>
    </submittedName>
</protein>
<sequence>MACKTSFELHHNFPKLAEESGFTFNTHRPRVHINWNKIKLIDIDNVVRDRKFGLVEEHVNDILDCVLESEFDVRILDEGVLKLFRLAQLAVEYQQFCRHYLDRSVFILKEEITNLLQSLDATKKSLREKEEENRKFKRKSKHSVRTPLPYGNENIAAMILKTLNQNKGELFASTSQIDSLQYNKCNYCEKVFLNQLYLKSHISRRHANILEVPQRDTPDEEANDSRNTKLASEVDELKAKLKQMEELIANKYNSNTQTVVHEASQLDSGAKNGGNSDNHCKKEMKDAEVSTNEDEYILDKIQEWKKEEHEKYNEELSSLRKQIIEIISAKEKQDNTSAQHDLKMMDQLHATIKQQGNEILSLKQELIKEEGNEKEKRKKIEEQMEFWVKRAEVQSSEYKSLLQKLNDVATEAQEFRLKANTEKERANQLEKMLQNHLSKTSPKHTDTENKQKATPTKHNKESHSRRELKTSKDSQTKPTANEITLKKLQQKAQELLNIEQTTTSDSSSISDDKIEKESPKKESNYDDMVKKKMKNEKVNEDIIKLKPRTSLRASDNVESADNKYIEKKQSSNRKPKPTINKTSKKGNGYVYVPGSPIKIVRAKITEEVNQRLISLGVDPLSSKLPQQVFHKQRKLLQEQQEYKSKKWPSRSKVLHSIICHLDQHTSNTNSIQRSDYLPSNNPRKTFSIASVLSNVKTKALSLVKSNEPTYKPYKPYDDVAKKAMALLKTPPGSAHSSPLLLHRKSVNSPQEREVLKTKNKYLSPKIKTKKPIETESSNESYSDNDDAINHKESSMNVKTVTTPVHHSIRNDDRRNSTNKKRNENGSKPEAINVSTKTFIENKDKDNSSDEKESIVDISPRKFLSEENLSNLKQTKGVLKNASSTSSLNKKKVLFDMDAIQMKSLSASPSQSITDKSDTNRKNESGIINLDTEEWDISSIENEPTGTKINRISSHTSPKIAELRQTIESKLIRRNPTLSTTLVGGVDVLDVPKQKATMQSHGGSNTSLGSSILDDTESGPVLDLAVLKPRMAFGKDDSEIEISDLTDDKIVRKTF</sequence>
<reference evidence="15" key="1">
    <citation type="submission" date="2025-08" db="UniProtKB">
        <authorList>
            <consortium name="RefSeq"/>
        </authorList>
    </citation>
    <scope>IDENTIFICATION</scope>
</reference>
<feature type="domain" description="C2H2-type" evidence="13">
    <location>
        <begin position="185"/>
        <end position="206"/>
    </location>
</feature>
<feature type="coiled-coil region" evidence="11">
    <location>
        <begin position="227"/>
        <end position="254"/>
    </location>
</feature>